<dbReference type="GO" id="GO:0017177">
    <property type="term" value="C:glucosidase II complex"/>
    <property type="evidence" value="ECO:0007669"/>
    <property type="project" value="TreeGrafter"/>
</dbReference>
<dbReference type="GO" id="GO:0006491">
    <property type="term" value="P:N-glycan processing"/>
    <property type="evidence" value="ECO:0007669"/>
    <property type="project" value="TreeGrafter"/>
</dbReference>
<feature type="signal peptide" evidence="2">
    <location>
        <begin position="1"/>
        <end position="19"/>
    </location>
</feature>
<feature type="domain" description="Glucosidase II beta subunit N-terminal" evidence="3">
    <location>
        <begin position="12"/>
        <end position="101"/>
    </location>
</feature>
<dbReference type="InterPro" id="IPR028146">
    <property type="entry name" value="PRKCSH_N"/>
</dbReference>
<dbReference type="OrthoDB" id="28322at2759"/>
<organism evidence="4 5">
    <name type="scientific">Thelohanellus kitauei</name>
    <name type="common">Myxosporean</name>
    <dbReference type="NCBI Taxonomy" id="669202"/>
    <lineage>
        <taxon>Eukaryota</taxon>
        <taxon>Metazoa</taxon>
        <taxon>Cnidaria</taxon>
        <taxon>Myxozoa</taxon>
        <taxon>Myxosporea</taxon>
        <taxon>Bivalvulida</taxon>
        <taxon>Platysporina</taxon>
        <taxon>Myxobolidae</taxon>
        <taxon>Thelohanellus</taxon>
    </lineage>
</organism>
<comment type="caution">
    <text evidence="4">The sequence shown here is derived from an EMBL/GenBank/DDBJ whole genome shotgun (WGS) entry which is preliminary data.</text>
</comment>
<dbReference type="InterPro" id="IPR036055">
    <property type="entry name" value="LDL_receptor-like_sf"/>
</dbReference>
<accession>A0A0C2MKB9</accession>
<dbReference type="AlphaFoldDB" id="A0A0C2MKB9"/>
<protein>
    <submittedName>
        <fullName evidence="4">Glucosidase 2 subunit beta</fullName>
    </submittedName>
</protein>
<proteinExistence type="predicted"/>
<feature type="chain" id="PRO_5002152159" evidence="2">
    <location>
        <begin position="20"/>
        <end position="106"/>
    </location>
</feature>
<dbReference type="Pfam" id="PF12999">
    <property type="entry name" value="PRKCSH-like"/>
    <property type="match status" value="1"/>
</dbReference>
<dbReference type="EMBL" id="JWZT01005123">
    <property type="protein sequence ID" value="KII62061.1"/>
    <property type="molecule type" value="Genomic_DNA"/>
</dbReference>
<evidence type="ECO:0000256" key="1">
    <source>
        <dbReference type="ARBA" id="ARBA00023157"/>
    </source>
</evidence>
<evidence type="ECO:0000313" key="5">
    <source>
        <dbReference type="Proteomes" id="UP000031668"/>
    </source>
</evidence>
<evidence type="ECO:0000256" key="2">
    <source>
        <dbReference type="SAM" id="SignalP"/>
    </source>
</evidence>
<gene>
    <name evidence="4" type="ORF">RF11_07937</name>
</gene>
<evidence type="ECO:0000259" key="3">
    <source>
        <dbReference type="Pfam" id="PF12999"/>
    </source>
</evidence>
<evidence type="ECO:0000313" key="4">
    <source>
        <dbReference type="EMBL" id="KII62061.1"/>
    </source>
</evidence>
<name>A0A0C2MKB9_THEKT</name>
<dbReference type="PANTHER" id="PTHR12630:SF1">
    <property type="entry name" value="GLUCOSIDASE 2 SUBUNIT BETA"/>
    <property type="match status" value="1"/>
</dbReference>
<keyword evidence="2" id="KW-0732">Signal</keyword>
<dbReference type="Proteomes" id="UP000031668">
    <property type="component" value="Unassembled WGS sequence"/>
</dbReference>
<reference evidence="4 5" key="1">
    <citation type="journal article" date="2014" name="Genome Biol. Evol.">
        <title>The genome of the myxosporean Thelohanellus kitauei shows adaptations to nutrient acquisition within its fish host.</title>
        <authorList>
            <person name="Yang Y."/>
            <person name="Xiong J."/>
            <person name="Zhou Z."/>
            <person name="Huo F."/>
            <person name="Miao W."/>
            <person name="Ran C."/>
            <person name="Liu Y."/>
            <person name="Zhang J."/>
            <person name="Feng J."/>
            <person name="Wang M."/>
            <person name="Wang M."/>
            <person name="Wang L."/>
            <person name="Yao B."/>
        </authorList>
    </citation>
    <scope>NUCLEOTIDE SEQUENCE [LARGE SCALE GENOMIC DNA]</scope>
    <source>
        <strain evidence="4">Wuqing</strain>
    </source>
</reference>
<dbReference type="InterPro" id="IPR039794">
    <property type="entry name" value="Gtb1-like"/>
</dbReference>
<keyword evidence="1" id="KW-1015">Disulfide bond</keyword>
<keyword evidence="5" id="KW-1185">Reference proteome</keyword>
<dbReference type="SUPFAM" id="SSF57424">
    <property type="entry name" value="LDL receptor-like module"/>
    <property type="match status" value="1"/>
</dbReference>
<dbReference type="PANTHER" id="PTHR12630">
    <property type="entry name" value="N-LINKED OLIGOSACCHARIDE PROCESSING"/>
    <property type="match status" value="1"/>
</dbReference>
<sequence>MLKCLSLVVVLGLTRKFLADYIKGVSKEMQNLYQSTNGKFKCLNDGKEVPYVYVNDDYCDCSDGSDEPGTSACNNGIFWCQNTGHRQKRILSMDVGDKICSKLSTN</sequence>
<dbReference type="Gene3D" id="4.10.400.10">
    <property type="entry name" value="Low-density Lipoprotein Receptor"/>
    <property type="match status" value="1"/>
</dbReference>